<dbReference type="RefSeq" id="WP_110667273.1">
    <property type="nucleotide sequence ID" value="NZ_PYBW01000026.1"/>
</dbReference>
<name>A0A2V4P311_9ACTN</name>
<dbReference type="InterPro" id="IPR023214">
    <property type="entry name" value="HAD_sf"/>
</dbReference>
<evidence type="ECO:0008006" key="4">
    <source>
        <dbReference type="Google" id="ProtNLM"/>
    </source>
</evidence>
<dbReference type="Gene3D" id="3.90.1070.10">
    <property type="match status" value="1"/>
</dbReference>
<dbReference type="Proteomes" id="UP000248039">
    <property type="component" value="Unassembled WGS sequence"/>
</dbReference>
<dbReference type="PANTHER" id="PTHR10000:SF8">
    <property type="entry name" value="HAD SUPERFAMILY HYDROLASE-LIKE, TYPE 3"/>
    <property type="match status" value="1"/>
</dbReference>
<evidence type="ECO:0000313" key="2">
    <source>
        <dbReference type="EMBL" id="PYC84040.1"/>
    </source>
</evidence>
<reference evidence="2 3" key="1">
    <citation type="submission" date="2018-03" db="EMBL/GenBank/DDBJ databases">
        <title>Bioinformatic expansion and discovery of thiopeptide antibiotics.</title>
        <authorList>
            <person name="Schwalen C.J."/>
            <person name="Hudson G.A."/>
            <person name="Mitchell D.A."/>
        </authorList>
    </citation>
    <scope>NUCLEOTIDE SEQUENCE [LARGE SCALE GENOMIC DNA]</scope>
    <source>
        <strain evidence="2 3">ATCC 21389</strain>
    </source>
</reference>
<dbReference type="Gene3D" id="3.40.50.1000">
    <property type="entry name" value="HAD superfamily/HAD-like"/>
    <property type="match status" value="1"/>
</dbReference>
<organism evidence="2 3">
    <name type="scientific">Streptomyces tateyamensis</name>
    <dbReference type="NCBI Taxonomy" id="565073"/>
    <lineage>
        <taxon>Bacteria</taxon>
        <taxon>Bacillati</taxon>
        <taxon>Actinomycetota</taxon>
        <taxon>Actinomycetes</taxon>
        <taxon>Kitasatosporales</taxon>
        <taxon>Streptomycetaceae</taxon>
        <taxon>Streptomyces</taxon>
    </lineage>
</organism>
<dbReference type="OrthoDB" id="4087391at2"/>
<dbReference type="GO" id="GO:0000287">
    <property type="term" value="F:magnesium ion binding"/>
    <property type="evidence" value="ECO:0007669"/>
    <property type="project" value="TreeGrafter"/>
</dbReference>
<dbReference type="GO" id="GO:0016791">
    <property type="term" value="F:phosphatase activity"/>
    <property type="evidence" value="ECO:0007669"/>
    <property type="project" value="TreeGrafter"/>
</dbReference>
<protein>
    <recommendedName>
        <fullName evidence="4">Hydroxymethylpyrimidine pyrophosphatase-like HAD family hydrolase</fullName>
    </recommendedName>
</protein>
<proteinExistence type="predicted"/>
<evidence type="ECO:0000313" key="3">
    <source>
        <dbReference type="Proteomes" id="UP000248039"/>
    </source>
</evidence>
<dbReference type="PANTHER" id="PTHR10000">
    <property type="entry name" value="PHOSPHOSERINE PHOSPHATASE"/>
    <property type="match status" value="1"/>
</dbReference>
<sequence>MVDAPTRTPHRAVPDDHRPPAPVPVAVDPLQTVPELTERLLAEVERGHWLEAYLAAAGATQILQDLLDGIDRPLPRLARQLAGRRSGALVRLLARLAVALRPWRGRRAVRRWSERLATLAGLLAELVMVPGRDIETDQPVLAAARRAAAGPVHCRALRHAVLRRPSCFAGLDQHPQDVAELVRRFSVQSPDPTRPLLVLGVRTSGSYLAPLAGAALRARGYRSVTVGTARPAGPLLPGHRRTPRRIARHGGAALLLDAPPSTGSAVAQVAAAVRRAGFPTVAVVPLLALFGPAVPPEPLRRYPCVLLPGERWAVRERLGEAELLRTVAKVLPPGLRVAELTAPQVDLPNRWAHLSVPVTVRVERDDRSARLLSLTAQWAGVGGFGRYHAQIAERLPGLVAPVFGFADGVLLRERLPGEDRPGRPVGPAVVAGYLAHRQHRLALAEDRSAWLSGRRPVWEAAAQVLAGGYGRLALPARALLLDRLARRTLTVARPCVTDGSTGPAAWASDARGGWLKIDCAAGTFSHLEPASRDAAYDLAGAALGAPADEAALLARFRELTGDPLPAARWCLLQLVQAWNERRLAGAGARPAPAADRARTAQARAVRRFLAEIYLADLPARPGTGAWVVLDVDGVLETDVLGFPTSSPLGMLALRALRAHGYRTLLASGRSLPEVRERCADYGLAGGMAEYGCAGWDGQGELALLPPELREVGDGGLSRRIAALPGGSVDLRYLWCVRGRQRGGAGALAPQTVRRLLADCHPSARFAVLPGRAQTDFVPLGADKGHGVRALLDHLGAVGAVPALAVGDSRADLSMLRLAERGAVPANGRRQLRGSPVTVLHRPYQAGLAEAVAALIGHPPGGCPQCRLPLVEDTARPLLALLAVPEAGRRGAVPRTAALARAVLRPAGPGEQP</sequence>
<dbReference type="EMBL" id="PYBW01000026">
    <property type="protein sequence ID" value="PYC84040.1"/>
    <property type="molecule type" value="Genomic_DNA"/>
</dbReference>
<evidence type="ECO:0000256" key="1">
    <source>
        <dbReference type="SAM" id="MobiDB-lite"/>
    </source>
</evidence>
<dbReference type="InterPro" id="IPR036412">
    <property type="entry name" value="HAD-like_sf"/>
</dbReference>
<dbReference type="AlphaFoldDB" id="A0A2V4P311"/>
<dbReference type="GO" id="GO:0005829">
    <property type="term" value="C:cytosol"/>
    <property type="evidence" value="ECO:0007669"/>
    <property type="project" value="TreeGrafter"/>
</dbReference>
<dbReference type="Pfam" id="PF08282">
    <property type="entry name" value="Hydrolase_3"/>
    <property type="match status" value="1"/>
</dbReference>
<comment type="caution">
    <text evidence="2">The sequence shown here is derived from an EMBL/GenBank/DDBJ whole genome shotgun (WGS) entry which is preliminary data.</text>
</comment>
<gene>
    <name evidence="2" type="ORF">C7C46_08150</name>
</gene>
<keyword evidence="3" id="KW-1185">Reference proteome</keyword>
<dbReference type="SUPFAM" id="SSF56784">
    <property type="entry name" value="HAD-like"/>
    <property type="match status" value="1"/>
</dbReference>
<feature type="region of interest" description="Disordered" evidence="1">
    <location>
        <begin position="1"/>
        <end position="22"/>
    </location>
</feature>
<accession>A0A2V4P311</accession>